<keyword evidence="4" id="KW-1185">Reference proteome</keyword>
<protein>
    <submittedName>
        <fullName evidence="3">Alpha-L-arabinofuranosidase</fullName>
    </submittedName>
</protein>
<feature type="compositionally biased region" description="Basic and acidic residues" evidence="1">
    <location>
        <begin position="59"/>
        <end position="71"/>
    </location>
</feature>
<dbReference type="Gene3D" id="2.80.10.50">
    <property type="match status" value="1"/>
</dbReference>
<dbReference type="InterPro" id="IPR036195">
    <property type="entry name" value="AbfB_ABD_sf"/>
</dbReference>
<feature type="compositionally biased region" description="Low complexity" evidence="1">
    <location>
        <begin position="79"/>
        <end position="153"/>
    </location>
</feature>
<evidence type="ECO:0000313" key="3">
    <source>
        <dbReference type="EMBL" id="PSM42242.1"/>
    </source>
</evidence>
<sequence length="289" mass="31063">MPERNTESVPDPSPHLPKVWETGETLDQAPIPGTRRLWLAGALLLAVLASTVTAVTVLDEEKGTSPKDRTENISAQDEPLVAAPPVAATAPSGKSGLAAASPSGSAPDGSASPAGQQGGADPDPVPKPSASKSKPASGGKPPASKPSSARKSVQAVNYPDRYWRLDHGSVRLDRVDPRHSSRTRQEASFRLVPGLADADCVSFSLGNGRYLRHAQFRLRADRRDGSELFEKDATFCPRPSAFSGAVMLESVNYRGRFLRHRDFRLRLDPYDNSRLYQADSAFRLVKGLG</sequence>
<feature type="domain" description="Alpha-L-arabinofuranosidase B arabinose-binding" evidence="2">
    <location>
        <begin position="152"/>
        <end position="283"/>
    </location>
</feature>
<dbReference type="GO" id="GO:0046556">
    <property type="term" value="F:alpha-L-arabinofuranosidase activity"/>
    <property type="evidence" value="ECO:0007669"/>
    <property type="project" value="InterPro"/>
</dbReference>
<dbReference type="GO" id="GO:0046373">
    <property type="term" value="P:L-arabinose metabolic process"/>
    <property type="evidence" value="ECO:0007669"/>
    <property type="project" value="InterPro"/>
</dbReference>
<organism evidence="3 4">
    <name type="scientific">Streptomyces dioscori</name>
    <dbReference type="NCBI Taxonomy" id="2109333"/>
    <lineage>
        <taxon>Bacteria</taxon>
        <taxon>Bacillati</taxon>
        <taxon>Actinomycetota</taxon>
        <taxon>Actinomycetes</taxon>
        <taxon>Kitasatosporales</taxon>
        <taxon>Streptomycetaceae</taxon>
        <taxon>Streptomyces</taxon>
        <taxon>Streptomyces aurantiacus group</taxon>
    </lineage>
</organism>
<dbReference type="Proteomes" id="UP000240429">
    <property type="component" value="Unassembled WGS sequence"/>
</dbReference>
<evidence type="ECO:0000259" key="2">
    <source>
        <dbReference type="Pfam" id="PF05270"/>
    </source>
</evidence>
<dbReference type="Pfam" id="PF05270">
    <property type="entry name" value="AbfB"/>
    <property type="match status" value="1"/>
</dbReference>
<comment type="caution">
    <text evidence="3">The sequence shown here is derived from an EMBL/GenBank/DDBJ whole genome shotgun (WGS) entry which is preliminary data.</text>
</comment>
<evidence type="ECO:0000313" key="4">
    <source>
        <dbReference type="Proteomes" id="UP000240429"/>
    </source>
</evidence>
<dbReference type="RefSeq" id="WP_107017667.1">
    <property type="nucleotide sequence ID" value="NZ_KZ679043.1"/>
</dbReference>
<feature type="region of interest" description="Disordered" evidence="1">
    <location>
        <begin position="59"/>
        <end position="155"/>
    </location>
</feature>
<dbReference type="EMBL" id="PYBJ01000009">
    <property type="protein sequence ID" value="PSM42242.1"/>
    <property type="molecule type" value="Genomic_DNA"/>
</dbReference>
<proteinExistence type="predicted"/>
<dbReference type="SUPFAM" id="SSF110221">
    <property type="entry name" value="AbfB domain"/>
    <property type="match status" value="1"/>
</dbReference>
<dbReference type="InterPro" id="IPR007934">
    <property type="entry name" value="AbfB_ABD"/>
</dbReference>
<gene>
    <name evidence="3" type="ORF">C6Y14_17740</name>
</gene>
<name>A0A2P8Q7Q0_9ACTN</name>
<dbReference type="OrthoDB" id="3298420at2"/>
<dbReference type="CDD" id="cd23399">
    <property type="entry name" value="beta-trefoil_ABD_ABFB"/>
    <property type="match status" value="1"/>
</dbReference>
<evidence type="ECO:0000256" key="1">
    <source>
        <dbReference type="SAM" id="MobiDB-lite"/>
    </source>
</evidence>
<reference evidence="3 4" key="1">
    <citation type="submission" date="2018-03" db="EMBL/GenBank/DDBJ databases">
        <title>Streptomyces dioscori sp. nov., a novel endophytic actinobacterium isolated from bulbil of Dioscorea bulbifera L.</title>
        <authorList>
            <person name="Zhikuan W."/>
        </authorList>
    </citation>
    <scope>NUCLEOTIDE SEQUENCE [LARGE SCALE GENOMIC DNA]</scope>
    <source>
        <strain evidence="3 4">A217</strain>
    </source>
</reference>
<accession>A0A2P8Q7Q0</accession>
<dbReference type="AlphaFoldDB" id="A0A2P8Q7Q0"/>